<accession>A0AAN9EMD1</accession>
<comment type="caution">
    <text evidence="1">The sequence shown here is derived from an EMBL/GenBank/DDBJ whole genome shotgun (WGS) entry which is preliminary data.</text>
</comment>
<organism evidence="1 2">
    <name type="scientific">Crotalaria pallida</name>
    <name type="common">Smooth rattlebox</name>
    <name type="synonym">Crotalaria striata</name>
    <dbReference type="NCBI Taxonomy" id="3830"/>
    <lineage>
        <taxon>Eukaryota</taxon>
        <taxon>Viridiplantae</taxon>
        <taxon>Streptophyta</taxon>
        <taxon>Embryophyta</taxon>
        <taxon>Tracheophyta</taxon>
        <taxon>Spermatophyta</taxon>
        <taxon>Magnoliopsida</taxon>
        <taxon>eudicotyledons</taxon>
        <taxon>Gunneridae</taxon>
        <taxon>Pentapetalae</taxon>
        <taxon>rosids</taxon>
        <taxon>fabids</taxon>
        <taxon>Fabales</taxon>
        <taxon>Fabaceae</taxon>
        <taxon>Papilionoideae</taxon>
        <taxon>50 kb inversion clade</taxon>
        <taxon>genistoids sensu lato</taxon>
        <taxon>core genistoids</taxon>
        <taxon>Crotalarieae</taxon>
        <taxon>Crotalaria</taxon>
    </lineage>
</organism>
<dbReference type="GO" id="GO:0005886">
    <property type="term" value="C:plasma membrane"/>
    <property type="evidence" value="ECO:0007669"/>
    <property type="project" value="TreeGrafter"/>
</dbReference>
<dbReference type="InterPro" id="IPR012331">
    <property type="entry name" value="Clathrin_H-chain_linker"/>
</dbReference>
<evidence type="ECO:0000313" key="2">
    <source>
        <dbReference type="Proteomes" id="UP001372338"/>
    </source>
</evidence>
<dbReference type="GO" id="GO:0071439">
    <property type="term" value="C:clathrin complex"/>
    <property type="evidence" value="ECO:0007669"/>
    <property type="project" value="TreeGrafter"/>
</dbReference>
<dbReference type="GO" id="GO:0009506">
    <property type="term" value="C:plasmodesma"/>
    <property type="evidence" value="ECO:0007669"/>
    <property type="project" value="TreeGrafter"/>
</dbReference>
<dbReference type="SUPFAM" id="SSF48371">
    <property type="entry name" value="ARM repeat"/>
    <property type="match status" value="1"/>
</dbReference>
<dbReference type="InterPro" id="IPR016024">
    <property type="entry name" value="ARM-type_fold"/>
</dbReference>
<dbReference type="AlphaFoldDB" id="A0AAN9EMD1"/>
<keyword evidence="2" id="KW-1185">Reference proteome</keyword>
<dbReference type="GO" id="GO:0006898">
    <property type="term" value="P:receptor-mediated endocytosis"/>
    <property type="evidence" value="ECO:0007669"/>
    <property type="project" value="TreeGrafter"/>
</dbReference>
<dbReference type="PANTHER" id="PTHR10292:SF1">
    <property type="entry name" value="CLATHRIN HEAVY CHAIN"/>
    <property type="match status" value="1"/>
</dbReference>
<name>A0AAN9EMD1_CROPI</name>
<evidence type="ECO:0000313" key="1">
    <source>
        <dbReference type="EMBL" id="KAK7260267.1"/>
    </source>
</evidence>
<gene>
    <name evidence="1" type="ORF">RIF29_26180</name>
</gene>
<dbReference type="GO" id="GO:0032051">
    <property type="term" value="F:clathrin light chain binding"/>
    <property type="evidence" value="ECO:0007669"/>
    <property type="project" value="TreeGrafter"/>
</dbReference>
<sequence length="149" mass="16986">MSVVLVVERFNELFAQTKYKEAAELAAESPQGILRTPDTVAKFQNKKNLLENWLAEDKLECSEELGDLVKTVDNDLALKIYIKARATPKVVAAFAERREFDKILIYSKQVGYTPDYLFLLQMILRTDPQPIPEELGLSPEKVHLDMLDS</sequence>
<dbReference type="PANTHER" id="PTHR10292">
    <property type="entry name" value="CLATHRIN HEAVY CHAIN RELATED"/>
    <property type="match status" value="1"/>
</dbReference>
<dbReference type="Proteomes" id="UP001372338">
    <property type="component" value="Unassembled WGS sequence"/>
</dbReference>
<dbReference type="EMBL" id="JAYWIO010000005">
    <property type="protein sequence ID" value="KAK7260267.1"/>
    <property type="molecule type" value="Genomic_DNA"/>
</dbReference>
<dbReference type="Gene3D" id="1.25.40.30">
    <property type="match status" value="2"/>
</dbReference>
<dbReference type="Pfam" id="PF13838">
    <property type="entry name" value="Clathrin_H_link"/>
    <property type="match status" value="1"/>
</dbReference>
<dbReference type="GO" id="GO:0005794">
    <property type="term" value="C:Golgi apparatus"/>
    <property type="evidence" value="ECO:0007669"/>
    <property type="project" value="TreeGrafter"/>
</dbReference>
<protein>
    <submittedName>
        <fullName evidence="1">Uncharacterized protein</fullName>
    </submittedName>
</protein>
<reference evidence="1 2" key="1">
    <citation type="submission" date="2024-01" db="EMBL/GenBank/DDBJ databases">
        <title>The genomes of 5 underutilized Papilionoideae crops provide insights into root nodulation and disease resistanc.</title>
        <authorList>
            <person name="Yuan L."/>
        </authorList>
    </citation>
    <scope>NUCLEOTIDE SEQUENCE [LARGE SCALE GENOMIC DNA]</scope>
    <source>
        <strain evidence="1">ZHUSHIDOU_FW_LH</strain>
        <tissue evidence="1">Leaf</tissue>
    </source>
</reference>
<proteinExistence type="predicted"/>
<dbReference type="GO" id="GO:0009507">
    <property type="term" value="C:chloroplast"/>
    <property type="evidence" value="ECO:0007669"/>
    <property type="project" value="TreeGrafter"/>
</dbReference>